<reference evidence="5" key="2">
    <citation type="submission" date="2012-11" db="EMBL/GenBank/DDBJ databases">
        <authorList>
            <person name="Kuo A."/>
            <person name="Curtis B.A."/>
            <person name="Tanifuji G."/>
            <person name="Burki F."/>
            <person name="Gruber A."/>
            <person name="Irimia M."/>
            <person name="Maruyama S."/>
            <person name="Arias M.C."/>
            <person name="Ball S.G."/>
            <person name="Gile G.H."/>
            <person name="Hirakawa Y."/>
            <person name="Hopkins J.F."/>
            <person name="Rensing S.A."/>
            <person name="Schmutz J."/>
            <person name="Symeonidi A."/>
            <person name="Elias M."/>
            <person name="Eveleigh R.J."/>
            <person name="Herman E.K."/>
            <person name="Klute M.J."/>
            <person name="Nakayama T."/>
            <person name="Obornik M."/>
            <person name="Reyes-Prieto A."/>
            <person name="Armbrust E.V."/>
            <person name="Aves S.J."/>
            <person name="Beiko R.G."/>
            <person name="Coutinho P."/>
            <person name="Dacks J.B."/>
            <person name="Durnford D.G."/>
            <person name="Fast N.M."/>
            <person name="Green B.R."/>
            <person name="Grisdale C."/>
            <person name="Hempe F."/>
            <person name="Henrissat B."/>
            <person name="Hoppner M.P."/>
            <person name="Ishida K.-I."/>
            <person name="Kim E."/>
            <person name="Koreny L."/>
            <person name="Kroth P.G."/>
            <person name="Liu Y."/>
            <person name="Malik S.-B."/>
            <person name="Maier U.G."/>
            <person name="McRose D."/>
            <person name="Mock T."/>
            <person name="Neilson J.A."/>
            <person name="Onodera N.T."/>
            <person name="Poole A.M."/>
            <person name="Pritham E.J."/>
            <person name="Richards T.A."/>
            <person name="Rocap G."/>
            <person name="Roy S.W."/>
            <person name="Sarai C."/>
            <person name="Schaack S."/>
            <person name="Shirato S."/>
            <person name="Slamovits C.H."/>
            <person name="Spencer D.F."/>
            <person name="Suzuki S."/>
            <person name="Worden A.Z."/>
            <person name="Zauner S."/>
            <person name="Barry K."/>
            <person name="Bell C."/>
            <person name="Bharti A.K."/>
            <person name="Crow J.A."/>
            <person name="Grimwood J."/>
            <person name="Kramer R."/>
            <person name="Lindquist E."/>
            <person name="Lucas S."/>
            <person name="Salamov A."/>
            <person name="McFadden G.I."/>
            <person name="Lane C.E."/>
            <person name="Keeling P.J."/>
            <person name="Gray M.W."/>
            <person name="Grigoriev I.V."/>
            <person name="Archibald J.M."/>
        </authorList>
    </citation>
    <scope>NUCLEOTIDE SEQUENCE</scope>
    <source>
        <strain evidence="5">CCMP2712</strain>
    </source>
</reference>
<feature type="compositionally biased region" description="Low complexity" evidence="2">
    <location>
        <begin position="591"/>
        <end position="601"/>
    </location>
</feature>
<dbReference type="STRING" id="905079.L1IYU1"/>
<feature type="coiled-coil region" evidence="1">
    <location>
        <begin position="110"/>
        <end position="205"/>
    </location>
</feature>
<proteinExistence type="predicted"/>
<dbReference type="PaxDb" id="55529-EKX40995"/>
<dbReference type="AlphaFoldDB" id="L1IYU1"/>
<feature type="region of interest" description="Disordered" evidence="2">
    <location>
        <begin position="585"/>
        <end position="659"/>
    </location>
</feature>
<sequence>MSAKNESIPISTESFQAAHLVQIDLSYLQRCISFLIQSSEDHSSFLHVLERKEESLSGRADVLETEVKELQGLQQRDDARIAELEKTAVTHSHLLNDFAVDLEALRSDTTRSLSELNAKLEAQVEKLADEMTKMREEQEESFSLLRKETSSMKIKMKEMEEENEREKEETARQFASMKETFDTQLSILEEQLRLTSERAEKAEKMSEDAAAGVKLAQEAAAAAAAQAAAVAQQIEEANKLSYVHQIEREKIIERLDTASSLTEETAAGLSSQGHDDWAGNLQQAMASMVSAWQVSGCCDPHFSACKGHHWQVSEQRLTALHDKVEGIDMMVKVQNIEGREPGEYEESRGQQPAEKQEERIDLESQEETRRIEQSMPAKTGAVFRQIIEAHGSLTKRKADKAEFDTLCGKVQELDLFVKQLRRSERAGSQKMLAALGDQQKLPQDDDISRITNELENTSTSLSRLVLRVQELEGAALTGTMQVPLNFESWSESNVQDAKAGQEEVKAVRGELDQIRKHLFGFALSGTSVQHETASKPLADASTSTRWQDAAEQTEPEEKEEEEKQEEKEAQAMRVAQLEHKKWTRSGLRVATTTSSSSTHLTSAHDDLKRYEMEKRPRTSATELRRALVEAVATPRHRPEAGPGLVAPDSRKSSTPKVVKSPAFALIAGLRDDEDGAWAPLETLPPPLYPLPQPYPDSSPSSSPARREGSEGRSMKESRARYLKSRE</sequence>
<feature type="compositionally biased region" description="Basic and acidic residues" evidence="2">
    <location>
        <begin position="338"/>
        <end position="372"/>
    </location>
</feature>
<feature type="compositionally biased region" description="Basic and acidic residues" evidence="2">
    <location>
        <begin position="704"/>
        <end position="726"/>
    </location>
</feature>
<organism evidence="3">
    <name type="scientific">Guillardia theta (strain CCMP2712)</name>
    <name type="common">Cryptophyte</name>
    <dbReference type="NCBI Taxonomy" id="905079"/>
    <lineage>
        <taxon>Eukaryota</taxon>
        <taxon>Cryptophyceae</taxon>
        <taxon>Pyrenomonadales</taxon>
        <taxon>Geminigeraceae</taxon>
        <taxon>Guillardia</taxon>
    </lineage>
</organism>
<protein>
    <submittedName>
        <fullName evidence="3 4">Uncharacterized protein</fullName>
    </submittedName>
</protein>
<gene>
    <name evidence="3" type="ORF">GUITHDRAFT_112998</name>
</gene>
<dbReference type="EMBL" id="JH993027">
    <property type="protein sequence ID" value="EKX40995.1"/>
    <property type="molecule type" value="Genomic_DNA"/>
</dbReference>
<feature type="compositionally biased region" description="Acidic residues" evidence="2">
    <location>
        <begin position="551"/>
        <end position="563"/>
    </location>
</feature>
<dbReference type="Proteomes" id="UP000011087">
    <property type="component" value="Unassembled WGS sequence"/>
</dbReference>
<feature type="compositionally biased region" description="Pro residues" evidence="2">
    <location>
        <begin position="682"/>
        <end position="696"/>
    </location>
</feature>
<dbReference type="KEGG" id="gtt:GUITHDRAFT_112998"/>
<dbReference type="RefSeq" id="XP_005827975.1">
    <property type="nucleotide sequence ID" value="XM_005827918.1"/>
</dbReference>
<evidence type="ECO:0000256" key="1">
    <source>
        <dbReference type="SAM" id="Coils"/>
    </source>
</evidence>
<feature type="compositionally biased region" description="Basic and acidic residues" evidence="2">
    <location>
        <begin position="602"/>
        <end position="627"/>
    </location>
</feature>
<feature type="region of interest" description="Disordered" evidence="2">
    <location>
        <begin position="532"/>
        <end position="570"/>
    </location>
</feature>
<dbReference type="EnsemblProtists" id="EKX40995">
    <property type="protein sequence ID" value="EKX40995"/>
    <property type="gene ID" value="GUITHDRAFT_112998"/>
</dbReference>
<dbReference type="GeneID" id="17297587"/>
<accession>L1IYU1</accession>
<feature type="region of interest" description="Disordered" evidence="2">
    <location>
        <begin position="675"/>
        <end position="726"/>
    </location>
</feature>
<reference evidence="3 5" key="1">
    <citation type="journal article" date="2012" name="Nature">
        <title>Algal genomes reveal evolutionary mosaicism and the fate of nucleomorphs.</title>
        <authorList>
            <consortium name="DOE Joint Genome Institute"/>
            <person name="Curtis B.A."/>
            <person name="Tanifuji G."/>
            <person name="Burki F."/>
            <person name="Gruber A."/>
            <person name="Irimia M."/>
            <person name="Maruyama S."/>
            <person name="Arias M.C."/>
            <person name="Ball S.G."/>
            <person name="Gile G.H."/>
            <person name="Hirakawa Y."/>
            <person name="Hopkins J.F."/>
            <person name="Kuo A."/>
            <person name="Rensing S.A."/>
            <person name="Schmutz J."/>
            <person name="Symeonidi A."/>
            <person name="Elias M."/>
            <person name="Eveleigh R.J."/>
            <person name="Herman E.K."/>
            <person name="Klute M.J."/>
            <person name="Nakayama T."/>
            <person name="Obornik M."/>
            <person name="Reyes-Prieto A."/>
            <person name="Armbrust E.V."/>
            <person name="Aves S.J."/>
            <person name="Beiko R.G."/>
            <person name="Coutinho P."/>
            <person name="Dacks J.B."/>
            <person name="Durnford D.G."/>
            <person name="Fast N.M."/>
            <person name="Green B.R."/>
            <person name="Grisdale C.J."/>
            <person name="Hempel F."/>
            <person name="Henrissat B."/>
            <person name="Hoppner M.P."/>
            <person name="Ishida K."/>
            <person name="Kim E."/>
            <person name="Koreny L."/>
            <person name="Kroth P.G."/>
            <person name="Liu Y."/>
            <person name="Malik S.B."/>
            <person name="Maier U.G."/>
            <person name="McRose D."/>
            <person name="Mock T."/>
            <person name="Neilson J.A."/>
            <person name="Onodera N.T."/>
            <person name="Poole A.M."/>
            <person name="Pritham E.J."/>
            <person name="Richards T.A."/>
            <person name="Rocap G."/>
            <person name="Roy S.W."/>
            <person name="Sarai C."/>
            <person name="Schaack S."/>
            <person name="Shirato S."/>
            <person name="Slamovits C.H."/>
            <person name="Spencer D.F."/>
            <person name="Suzuki S."/>
            <person name="Worden A.Z."/>
            <person name="Zauner S."/>
            <person name="Barry K."/>
            <person name="Bell C."/>
            <person name="Bharti A.K."/>
            <person name="Crow J.A."/>
            <person name="Grimwood J."/>
            <person name="Kramer R."/>
            <person name="Lindquist E."/>
            <person name="Lucas S."/>
            <person name="Salamov A."/>
            <person name="McFadden G.I."/>
            <person name="Lane C.E."/>
            <person name="Keeling P.J."/>
            <person name="Gray M.W."/>
            <person name="Grigoriev I.V."/>
            <person name="Archibald J.M."/>
        </authorList>
    </citation>
    <scope>NUCLEOTIDE SEQUENCE</scope>
    <source>
        <strain evidence="3 5">CCMP2712</strain>
    </source>
</reference>
<name>L1IYU1_GUITC</name>
<keyword evidence="5" id="KW-1185">Reference proteome</keyword>
<reference evidence="4" key="3">
    <citation type="submission" date="2016-03" db="UniProtKB">
        <authorList>
            <consortium name="EnsemblProtists"/>
        </authorList>
    </citation>
    <scope>IDENTIFICATION</scope>
</reference>
<keyword evidence="1" id="KW-0175">Coiled coil</keyword>
<evidence type="ECO:0000313" key="3">
    <source>
        <dbReference type="EMBL" id="EKX40995.1"/>
    </source>
</evidence>
<evidence type="ECO:0000313" key="4">
    <source>
        <dbReference type="EnsemblProtists" id="EKX40995"/>
    </source>
</evidence>
<evidence type="ECO:0000313" key="5">
    <source>
        <dbReference type="Proteomes" id="UP000011087"/>
    </source>
</evidence>
<dbReference type="HOGENOM" id="CLU_381521_0_0_1"/>
<evidence type="ECO:0000256" key="2">
    <source>
        <dbReference type="SAM" id="MobiDB-lite"/>
    </source>
</evidence>
<feature type="region of interest" description="Disordered" evidence="2">
    <location>
        <begin position="338"/>
        <end position="375"/>
    </location>
</feature>